<gene>
    <name evidence="2" type="ORF">Pfra01_003014900</name>
</gene>
<organism evidence="2 3">
    <name type="scientific">Phytophthora fragariaefolia</name>
    <dbReference type="NCBI Taxonomy" id="1490495"/>
    <lineage>
        <taxon>Eukaryota</taxon>
        <taxon>Sar</taxon>
        <taxon>Stramenopiles</taxon>
        <taxon>Oomycota</taxon>
        <taxon>Peronosporomycetes</taxon>
        <taxon>Peronosporales</taxon>
        <taxon>Peronosporaceae</taxon>
        <taxon>Phytophthora</taxon>
    </lineage>
</organism>
<evidence type="ECO:0000256" key="1">
    <source>
        <dbReference type="SAM" id="MobiDB-lite"/>
    </source>
</evidence>
<reference evidence="2" key="1">
    <citation type="submission" date="2023-04" db="EMBL/GenBank/DDBJ databases">
        <title>Phytophthora fragariaefolia NBRC 109709.</title>
        <authorList>
            <person name="Ichikawa N."/>
            <person name="Sato H."/>
            <person name="Tonouchi N."/>
        </authorList>
    </citation>
    <scope>NUCLEOTIDE SEQUENCE</scope>
    <source>
        <strain evidence="2">NBRC 109709</strain>
    </source>
</reference>
<comment type="caution">
    <text evidence="2">The sequence shown here is derived from an EMBL/GenBank/DDBJ whole genome shotgun (WGS) entry which is preliminary data.</text>
</comment>
<evidence type="ECO:0000313" key="2">
    <source>
        <dbReference type="EMBL" id="GMG17418.1"/>
    </source>
</evidence>
<evidence type="ECO:0000313" key="3">
    <source>
        <dbReference type="Proteomes" id="UP001165121"/>
    </source>
</evidence>
<accession>A0A9W6YQW4</accession>
<keyword evidence="3" id="KW-1185">Reference proteome</keyword>
<dbReference type="Proteomes" id="UP001165121">
    <property type="component" value="Unassembled WGS sequence"/>
</dbReference>
<proteinExistence type="predicted"/>
<dbReference type="AlphaFoldDB" id="A0A9W6YQW4"/>
<protein>
    <submittedName>
        <fullName evidence="2">Unnamed protein product</fullName>
    </submittedName>
</protein>
<name>A0A9W6YQW4_9STRA</name>
<dbReference type="EMBL" id="BSXT01019009">
    <property type="protein sequence ID" value="GMG17418.1"/>
    <property type="molecule type" value="Genomic_DNA"/>
</dbReference>
<sequence>MWGDFNCTQHGVRDRSYGPTADLHRSSALVTLILKWNLHDSLEATLPGPDDNEQLKWFHVEHHTHDYTLAGGNGHRQARSVALAVAAGSRQPLNPESPHRQRIRALAPQIATIKRDWHRTKTQRLLRSHAWWAGQTAKQFFKRISNKFTDNFVPTLTKATGERAADPTDKADLFADSWESIMQGIPSTLRVDEGCQWMVQRDGGDVEHLAVEDFITTSAVASEIKASKPNKARGPDHANTDDPISDLVSGKRVP</sequence>
<feature type="region of interest" description="Disordered" evidence="1">
    <location>
        <begin position="225"/>
        <end position="254"/>
    </location>
</feature>